<reference evidence="16 17" key="1">
    <citation type="journal article" date="2012" name="ISME J.">
        <title>Genomic insights to SAR86, an abundant and uncultivated marine bacterial lineage.</title>
        <authorList>
            <person name="Dupont C.L."/>
            <person name="Rusch D.B."/>
            <person name="Yooseph S."/>
            <person name="Lombardo M.J."/>
            <person name="Richter R.A."/>
            <person name="Valas R."/>
            <person name="Novotny M."/>
            <person name="Yee-Greenbaum J."/>
            <person name="Selengut J.D."/>
            <person name="Haft D.H."/>
            <person name="Halpern A.L."/>
            <person name="Lasken R.S."/>
            <person name="Nealson K."/>
            <person name="Friedman R."/>
            <person name="Venter J.C."/>
        </authorList>
    </citation>
    <scope>NUCLEOTIDE SEQUENCE [LARGE SCALE GENOMIC DNA]</scope>
</reference>
<evidence type="ECO:0000313" key="17">
    <source>
        <dbReference type="Proteomes" id="UP000010116"/>
    </source>
</evidence>
<dbReference type="Gene3D" id="3.20.20.80">
    <property type="entry name" value="Glycosidases"/>
    <property type="match status" value="1"/>
</dbReference>
<comment type="subcellular location">
    <subcellularLocation>
        <location evidence="2">Cell membrane</location>
    </subcellularLocation>
    <subcellularLocation>
        <location evidence="1">Secreted</location>
        <location evidence="1">Cell wall</location>
    </subcellularLocation>
</comment>
<keyword evidence="12" id="KW-0624">Polysaccharide degradation</keyword>
<sequence length="384" mass="44199">MEKTASMILGNPNYPAISYGGYRERTRDVQPSVDDAKEDMRILHAAGFRILRTYDTHLDLAKNTLEAIKQIKTEDPSFEMYVMLGAWITAANPNTDNVIHNQEDYDFNKYEIDETVRLANLYPDIVKVIAVGNEAMVHWATSYFVTPDIILKWVNYLQGLKKTNQLPENLWITSSDDFSSWGGGGAEYHTNELNELIQAVDFISMHTYPFHNTHYNPYFWQYSDTTDQEKQINELMQNAKNFAKDQFLAVRKYIDSIDKTKSIHIGETGWATVDTYLYGATGSRAADEYKQAIYFKHMQDLCNELSISCFYFSAFDEPWKDYANIDGSENHFGLFTVDGRAKYALWEMVDNEIFKDLNRGKNSILKSFDGDKDLMMGGVDVPEK</sequence>
<dbReference type="GO" id="GO:0000272">
    <property type="term" value="P:polysaccharide catabolic process"/>
    <property type="evidence" value="ECO:0007669"/>
    <property type="project" value="UniProtKB-KW"/>
</dbReference>
<dbReference type="PANTHER" id="PTHR16631:SF17">
    <property type="entry name" value="GLUCAN ENDO-1,3-BETA-GLUCOSIDASE BTGC"/>
    <property type="match status" value="1"/>
</dbReference>
<evidence type="ECO:0000256" key="3">
    <source>
        <dbReference type="ARBA" id="ARBA00022475"/>
    </source>
</evidence>
<dbReference type="HOGENOM" id="CLU_642311_0_0_6"/>
<protein>
    <recommendedName>
        <fullName evidence="15">Endo-1,3-beta-glucanase btgC</fullName>
    </recommendedName>
    <alternativeName>
        <fullName evidence="14">Laminarinase btgC</fullName>
    </alternativeName>
</protein>
<evidence type="ECO:0000256" key="10">
    <source>
        <dbReference type="ARBA" id="ARBA00023277"/>
    </source>
</evidence>
<keyword evidence="3" id="KW-1003">Cell membrane</keyword>
<evidence type="ECO:0000256" key="11">
    <source>
        <dbReference type="ARBA" id="ARBA00023316"/>
    </source>
</evidence>
<dbReference type="GO" id="GO:0005886">
    <property type="term" value="C:plasma membrane"/>
    <property type="evidence" value="ECO:0007669"/>
    <property type="project" value="UniProtKB-SubCell"/>
</dbReference>
<name>J4WVB1_9GAMM</name>
<dbReference type="GO" id="GO:0004553">
    <property type="term" value="F:hydrolase activity, hydrolyzing O-glycosyl compounds"/>
    <property type="evidence" value="ECO:0007669"/>
    <property type="project" value="InterPro"/>
</dbReference>
<organism evidence="16 17">
    <name type="scientific">SAR86 cluster bacterium SAR86B</name>
    <dbReference type="NCBI Taxonomy" id="1123867"/>
    <lineage>
        <taxon>Bacteria</taxon>
        <taxon>Pseudomonadati</taxon>
        <taxon>Pseudomonadota</taxon>
        <taxon>Gammaproteobacteria</taxon>
        <taxon>SAR86 cluster</taxon>
    </lineage>
</organism>
<dbReference type="GO" id="GO:0071555">
    <property type="term" value="P:cell wall organization"/>
    <property type="evidence" value="ECO:0007669"/>
    <property type="project" value="UniProtKB-KW"/>
</dbReference>
<dbReference type="InterPro" id="IPR017853">
    <property type="entry name" value="GH"/>
</dbReference>
<evidence type="ECO:0000256" key="2">
    <source>
        <dbReference type="ARBA" id="ARBA00004236"/>
    </source>
</evidence>
<evidence type="ECO:0000256" key="8">
    <source>
        <dbReference type="ARBA" id="ARBA00023136"/>
    </source>
</evidence>
<keyword evidence="6" id="KW-0732">Signal</keyword>
<keyword evidence="10" id="KW-0119">Carbohydrate metabolism</keyword>
<evidence type="ECO:0000256" key="13">
    <source>
        <dbReference type="ARBA" id="ARBA00037649"/>
    </source>
</evidence>
<evidence type="ECO:0000256" key="12">
    <source>
        <dbReference type="ARBA" id="ARBA00023326"/>
    </source>
</evidence>
<evidence type="ECO:0000256" key="15">
    <source>
        <dbReference type="ARBA" id="ARBA00043078"/>
    </source>
</evidence>
<keyword evidence="4" id="KW-0134">Cell wall</keyword>
<dbReference type="Pfam" id="PF00332">
    <property type="entry name" value="Glyco_hydro_17"/>
    <property type="match status" value="1"/>
</dbReference>
<evidence type="ECO:0000256" key="4">
    <source>
        <dbReference type="ARBA" id="ARBA00022512"/>
    </source>
</evidence>
<evidence type="ECO:0000256" key="14">
    <source>
        <dbReference type="ARBA" id="ARBA00042373"/>
    </source>
</evidence>
<evidence type="ECO:0000256" key="6">
    <source>
        <dbReference type="ARBA" id="ARBA00022729"/>
    </source>
</evidence>
<dbReference type="SUPFAM" id="SSF51445">
    <property type="entry name" value="(Trans)glycosidases"/>
    <property type="match status" value="1"/>
</dbReference>
<evidence type="ECO:0000256" key="5">
    <source>
        <dbReference type="ARBA" id="ARBA00022525"/>
    </source>
</evidence>
<proteinExistence type="predicted"/>
<keyword evidence="9" id="KW-0325">Glycoprotein</keyword>
<evidence type="ECO:0000256" key="1">
    <source>
        <dbReference type="ARBA" id="ARBA00004191"/>
    </source>
</evidence>
<evidence type="ECO:0000313" key="16">
    <source>
        <dbReference type="EMBL" id="EJP72360.1"/>
    </source>
</evidence>
<dbReference type="PANTHER" id="PTHR16631">
    <property type="entry name" value="GLUCAN 1,3-BETA-GLUCOSIDASE"/>
    <property type="match status" value="1"/>
</dbReference>
<dbReference type="InterPro" id="IPR000490">
    <property type="entry name" value="Glyco_hydro_17"/>
</dbReference>
<keyword evidence="8" id="KW-0472">Membrane</keyword>
<gene>
    <name evidence="16" type="ORF">NT02SARS_1304</name>
</gene>
<keyword evidence="5" id="KW-0964">Secreted</keyword>
<keyword evidence="11" id="KW-0961">Cell wall biogenesis/degradation</keyword>
<evidence type="ECO:0000256" key="9">
    <source>
        <dbReference type="ARBA" id="ARBA00023180"/>
    </source>
</evidence>
<accession>J4WVB1</accession>
<evidence type="ECO:0000256" key="7">
    <source>
        <dbReference type="ARBA" id="ARBA00022801"/>
    </source>
</evidence>
<dbReference type="Proteomes" id="UP000010116">
    <property type="component" value="Unassembled WGS sequence"/>
</dbReference>
<dbReference type="InterPro" id="IPR050732">
    <property type="entry name" value="Beta-glucan_modifiers"/>
</dbReference>
<comment type="function">
    <text evidence="13">Glucanases play a role in cell expansion during growth, in cell-cell fusion during mating, and in spore release during sporulation. This enzyme may be involved in beta-glucan degradation. Active on laminarin and lichenan.</text>
</comment>
<keyword evidence="7" id="KW-0378">Hydrolase</keyword>
<dbReference type="AlphaFoldDB" id="J4WVB1"/>
<dbReference type="EMBL" id="JH611193">
    <property type="protein sequence ID" value="EJP72360.1"/>
    <property type="molecule type" value="Genomic_DNA"/>
</dbReference>